<dbReference type="PANTHER" id="PTHR31190">
    <property type="entry name" value="DNA-BINDING DOMAIN"/>
    <property type="match status" value="1"/>
</dbReference>
<feature type="region of interest" description="Disordered" evidence="6">
    <location>
        <begin position="14"/>
        <end position="46"/>
    </location>
</feature>
<organism evidence="8 9">
    <name type="scientific">Stephania japonica</name>
    <dbReference type="NCBI Taxonomy" id="461633"/>
    <lineage>
        <taxon>Eukaryota</taxon>
        <taxon>Viridiplantae</taxon>
        <taxon>Streptophyta</taxon>
        <taxon>Embryophyta</taxon>
        <taxon>Tracheophyta</taxon>
        <taxon>Spermatophyta</taxon>
        <taxon>Magnoliopsida</taxon>
        <taxon>Ranunculales</taxon>
        <taxon>Menispermaceae</taxon>
        <taxon>Menispermoideae</taxon>
        <taxon>Cissampelideae</taxon>
        <taxon>Stephania</taxon>
    </lineage>
</organism>
<keyword evidence="3" id="KW-0238">DNA-binding</keyword>
<keyword evidence="2" id="KW-0805">Transcription regulation</keyword>
<dbReference type="AlphaFoldDB" id="A0AAP0IYT7"/>
<sequence length="197" mass="21668">MEVPLTRIRSHLFEDYPDRHSPQPSDPTFRSPHLIKRPKPDHAVDDPDADLLVQSFLCLDHVAPAPHQPELNVMPLEVVTLNGGLETVPLPLDENDSVDMVLYGVLSESDTWQKGVRERPWGRFAAEIRDPARQGARLWLGTFDTAEKAALAYDRAAYKMRGSRALLNFALVDGGNGSYVVASADGAKCVGSRGKGI</sequence>
<dbReference type="EMBL" id="JBBNAE010000005">
    <property type="protein sequence ID" value="KAK9124243.1"/>
    <property type="molecule type" value="Genomic_DNA"/>
</dbReference>
<dbReference type="SUPFAM" id="SSF54171">
    <property type="entry name" value="DNA-binding domain"/>
    <property type="match status" value="1"/>
</dbReference>
<comment type="subcellular location">
    <subcellularLocation>
        <location evidence="1">Nucleus</location>
    </subcellularLocation>
</comment>
<dbReference type="GO" id="GO:0003700">
    <property type="term" value="F:DNA-binding transcription factor activity"/>
    <property type="evidence" value="ECO:0007669"/>
    <property type="project" value="InterPro"/>
</dbReference>
<dbReference type="InterPro" id="IPR016177">
    <property type="entry name" value="DNA-bd_dom_sf"/>
</dbReference>
<evidence type="ECO:0000256" key="5">
    <source>
        <dbReference type="ARBA" id="ARBA00023242"/>
    </source>
</evidence>
<evidence type="ECO:0000259" key="7">
    <source>
        <dbReference type="PROSITE" id="PS51032"/>
    </source>
</evidence>
<evidence type="ECO:0000256" key="1">
    <source>
        <dbReference type="ARBA" id="ARBA00004123"/>
    </source>
</evidence>
<dbReference type="InterPro" id="IPR044808">
    <property type="entry name" value="ERF_plant"/>
</dbReference>
<dbReference type="GO" id="GO:0009873">
    <property type="term" value="P:ethylene-activated signaling pathway"/>
    <property type="evidence" value="ECO:0007669"/>
    <property type="project" value="InterPro"/>
</dbReference>
<dbReference type="GO" id="GO:0003677">
    <property type="term" value="F:DNA binding"/>
    <property type="evidence" value="ECO:0007669"/>
    <property type="project" value="UniProtKB-KW"/>
</dbReference>
<evidence type="ECO:0000313" key="9">
    <source>
        <dbReference type="Proteomes" id="UP001417504"/>
    </source>
</evidence>
<dbReference type="Proteomes" id="UP001417504">
    <property type="component" value="Unassembled WGS sequence"/>
</dbReference>
<dbReference type="Pfam" id="PF00847">
    <property type="entry name" value="AP2"/>
    <property type="match status" value="1"/>
</dbReference>
<dbReference type="SMART" id="SM00380">
    <property type="entry name" value="AP2"/>
    <property type="match status" value="1"/>
</dbReference>
<protein>
    <recommendedName>
        <fullName evidence="7">AP2/ERF domain-containing protein</fullName>
    </recommendedName>
</protein>
<dbReference type="InterPro" id="IPR036955">
    <property type="entry name" value="AP2/ERF_dom_sf"/>
</dbReference>
<reference evidence="8 9" key="1">
    <citation type="submission" date="2024-01" db="EMBL/GenBank/DDBJ databases">
        <title>Genome assemblies of Stephania.</title>
        <authorList>
            <person name="Yang L."/>
        </authorList>
    </citation>
    <scope>NUCLEOTIDE SEQUENCE [LARGE SCALE GENOMIC DNA]</scope>
    <source>
        <strain evidence="8">QJT</strain>
        <tissue evidence="8">Leaf</tissue>
    </source>
</reference>
<accession>A0AAP0IYT7</accession>
<evidence type="ECO:0000256" key="6">
    <source>
        <dbReference type="SAM" id="MobiDB-lite"/>
    </source>
</evidence>
<evidence type="ECO:0000313" key="8">
    <source>
        <dbReference type="EMBL" id="KAK9124243.1"/>
    </source>
</evidence>
<gene>
    <name evidence="8" type="ORF">Sjap_013845</name>
</gene>
<proteinExistence type="predicted"/>
<keyword evidence="9" id="KW-1185">Reference proteome</keyword>
<evidence type="ECO:0000256" key="2">
    <source>
        <dbReference type="ARBA" id="ARBA00023015"/>
    </source>
</evidence>
<dbReference type="InterPro" id="IPR001471">
    <property type="entry name" value="AP2/ERF_dom"/>
</dbReference>
<dbReference type="PANTHER" id="PTHR31190:SF374">
    <property type="entry name" value="AP2_ERF DOMAIN-CONTAINING PROTEIN"/>
    <property type="match status" value="1"/>
</dbReference>
<dbReference type="PROSITE" id="PS51032">
    <property type="entry name" value="AP2_ERF"/>
    <property type="match status" value="1"/>
</dbReference>
<evidence type="ECO:0000256" key="4">
    <source>
        <dbReference type="ARBA" id="ARBA00023163"/>
    </source>
</evidence>
<dbReference type="CDD" id="cd00018">
    <property type="entry name" value="AP2"/>
    <property type="match status" value="1"/>
</dbReference>
<feature type="domain" description="AP2/ERF" evidence="7">
    <location>
        <begin position="112"/>
        <end position="170"/>
    </location>
</feature>
<comment type="caution">
    <text evidence="8">The sequence shown here is derived from an EMBL/GenBank/DDBJ whole genome shotgun (WGS) entry which is preliminary data.</text>
</comment>
<dbReference type="FunFam" id="3.30.730.10:FF:000001">
    <property type="entry name" value="Ethylene-responsive transcription factor 2"/>
    <property type="match status" value="1"/>
</dbReference>
<name>A0AAP0IYT7_9MAGN</name>
<evidence type="ECO:0000256" key="3">
    <source>
        <dbReference type="ARBA" id="ARBA00023125"/>
    </source>
</evidence>
<dbReference type="PRINTS" id="PR00367">
    <property type="entry name" value="ETHRSPELEMNT"/>
</dbReference>
<dbReference type="Gene3D" id="3.30.730.10">
    <property type="entry name" value="AP2/ERF domain"/>
    <property type="match status" value="1"/>
</dbReference>
<dbReference type="GO" id="GO:0005634">
    <property type="term" value="C:nucleus"/>
    <property type="evidence" value="ECO:0007669"/>
    <property type="project" value="UniProtKB-SubCell"/>
</dbReference>
<keyword evidence="4" id="KW-0804">Transcription</keyword>
<keyword evidence="5" id="KW-0539">Nucleus</keyword>